<accession>A0A821LX93</accession>
<dbReference type="Pfam" id="PF14580">
    <property type="entry name" value="LRR_9"/>
    <property type="match status" value="1"/>
</dbReference>
<dbReference type="PANTHER" id="PTHR18849">
    <property type="entry name" value="LEUCINE RICH REPEAT PROTEIN"/>
    <property type="match status" value="1"/>
</dbReference>
<comment type="caution">
    <text evidence="11">The sequence shown here is derived from an EMBL/GenBank/DDBJ whole genome shotgun (WGS) entry which is preliminary data.</text>
</comment>
<evidence type="ECO:0000256" key="1">
    <source>
        <dbReference type="ARBA" id="ARBA00004138"/>
    </source>
</evidence>
<dbReference type="FunFam" id="3.80.10.10:FF:000052">
    <property type="entry name" value="Leucine rich repeat containing 6"/>
    <property type="match status" value="1"/>
</dbReference>
<dbReference type="Pfam" id="PF23602">
    <property type="entry name" value="CS_DNAAF11_C"/>
    <property type="match status" value="1"/>
</dbReference>
<evidence type="ECO:0000313" key="11">
    <source>
        <dbReference type="EMBL" id="CAF4757231.1"/>
    </source>
</evidence>
<dbReference type="SUPFAM" id="SSF52058">
    <property type="entry name" value="L domain-like"/>
    <property type="match status" value="1"/>
</dbReference>
<feature type="region of interest" description="Disordered" evidence="9">
    <location>
        <begin position="406"/>
        <end position="430"/>
    </location>
</feature>
<evidence type="ECO:0000256" key="9">
    <source>
        <dbReference type="SAM" id="MobiDB-lite"/>
    </source>
</evidence>
<sequence length="430" mass="50473">MVRITVEMVRKKAEHHECLLAPLEEIALHQENIEKIEFIQDWCPKLKILLMQSNLIAKIENLNKLKHLNYLNLALNNIEVIENLERCESLQKLDLTLNFIGEILSVESLTGNYNLENLYLTGNPCTDYDNYRDFVIGTLPQLISLDGREIERSDRIKALQNLPVIRSDILFEQENYRYQRKAQKSRLDRDIKSKWENEYKDMEPDERNKKFWAEKCEHSPEVRYEIERMRQLKLKSYEPAPKEEKKRVYKYFAPDGRPFNINQAKIDFRFDDSEPDKYVLDLAVYKHLDTSLLEIDVQPNYVRITIRGKLFQLHLPEEVDISNSIAQRSKITGHMVVTMPKANVIVTDKSQIKKPIKHSQLYHEHTIADCAIKTEQTKREYLEIGASDILDFTKMTESSTMPSYTDTRIKLSSKQPAPDFVDDPNVPELI</sequence>
<dbReference type="GO" id="GO:0036158">
    <property type="term" value="P:outer dynein arm assembly"/>
    <property type="evidence" value="ECO:0007669"/>
    <property type="project" value="TreeGrafter"/>
</dbReference>
<name>A0A821LX93_9NEOP</name>
<gene>
    <name evidence="11" type="ORF">PMACD_LOCUS1079</name>
</gene>
<protein>
    <recommendedName>
        <fullName evidence="10">Dynein axonemal assembly factor 11-like CS domain-containing protein</fullName>
    </recommendedName>
</protein>
<dbReference type="Proteomes" id="UP000663880">
    <property type="component" value="Unassembled WGS sequence"/>
</dbReference>
<dbReference type="SMART" id="SM00365">
    <property type="entry name" value="LRR_SD22"/>
    <property type="match status" value="2"/>
</dbReference>
<evidence type="ECO:0000256" key="8">
    <source>
        <dbReference type="ARBA" id="ARBA00049982"/>
    </source>
</evidence>
<evidence type="ECO:0000256" key="7">
    <source>
        <dbReference type="ARBA" id="ARBA00023273"/>
    </source>
</evidence>
<dbReference type="Gene3D" id="3.80.10.10">
    <property type="entry name" value="Ribonuclease Inhibitor"/>
    <property type="match status" value="1"/>
</dbReference>
<comment type="similarity">
    <text evidence="8">Belongs to the tilB family.</text>
</comment>
<dbReference type="InterPro" id="IPR056496">
    <property type="entry name" value="CS_DNAAF11_C"/>
</dbReference>
<dbReference type="InterPro" id="IPR001611">
    <property type="entry name" value="Leu-rich_rpt"/>
</dbReference>
<organism evidence="11 12">
    <name type="scientific">Pieris macdunnoughi</name>
    <dbReference type="NCBI Taxonomy" id="345717"/>
    <lineage>
        <taxon>Eukaryota</taxon>
        <taxon>Metazoa</taxon>
        <taxon>Ecdysozoa</taxon>
        <taxon>Arthropoda</taxon>
        <taxon>Hexapoda</taxon>
        <taxon>Insecta</taxon>
        <taxon>Pterygota</taxon>
        <taxon>Neoptera</taxon>
        <taxon>Endopterygota</taxon>
        <taxon>Lepidoptera</taxon>
        <taxon>Glossata</taxon>
        <taxon>Ditrysia</taxon>
        <taxon>Papilionoidea</taxon>
        <taxon>Pieridae</taxon>
        <taxon>Pierinae</taxon>
        <taxon>Pieris</taxon>
    </lineage>
</organism>
<evidence type="ECO:0000256" key="6">
    <source>
        <dbReference type="ARBA" id="ARBA00023069"/>
    </source>
</evidence>
<evidence type="ECO:0000259" key="10">
    <source>
        <dbReference type="Pfam" id="PF23602"/>
    </source>
</evidence>
<dbReference type="GO" id="GO:0005929">
    <property type="term" value="C:cilium"/>
    <property type="evidence" value="ECO:0007669"/>
    <property type="project" value="UniProtKB-SubCell"/>
</dbReference>
<evidence type="ECO:0000256" key="2">
    <source>
        <dbReference type="ARBA" id="ARBA00004496"/>
    </source>
</evidence>
<keyword evidence="7" id="KW-0966">Cell projection</keyword>
<dbReference type="AlphaFoldDB" id="A0A821LX93"/>
<dbReference type="PANTHER" id="PTHR18849:SF0">
    <property type="entry name" value="CILIA- AND FLAGELLA-ASSOCIATED PROTEIN 410-RELATED"/>
    <property type="match status" value="1"/>
</dbReference>
<reference evidence="11" key="1">
    <citation type="submission" date="2021-02" db="EMBL/GenBank/DDBJ databases">
        <authorList>
            <person name="Steward A R."/>
        </authorList>
    </citation>
    <scope>NUCLEOTIDE SEQUENCE</scope>
</reference>
<dbReference type="OrthoDB" id="10250990at2759"/>
<feature type="compositionally biased region" description="Polar residues" evidence="9">
    <location>
        <begin position="406"/>
        <end position="415"/>
    </location>
</feature>
<evidence type="ECO:0000256" key="5">
    <source>
        <dbReference type="ARBA" id="ARBA00022737"/>
    </source>
</evidence>
<dbReference type="GO" id="GO:0005737">
    <property type="term" value="C:cytoplasm"/>
    <property type="evidence" value="ECO:0007669"/>
    <property type="project" value="UniProtKB-SubCell"/>
</dbReference>
<comment type="subcellular location">
    <subcellularLocation>
        <location evidence="1">Cell projection</location>
        <location evidence="1">Cilium</location>
    </subcellularLocation>
    <subcellularLocation>
        <location evidence="2">Cytoplasm</location>
    </subcellularLocation>
</comment>
<dbReference type="EMBL" id="CAJOBZ010000002">
    <property type="protein sequence ID" value="CAF4757231.1"/>
    <property type="molecule type" value="Genomic_DNA"/>
</dbReference>
<keyword evidence="5" id="KW-0677">Repeat</keyword>
<dbReference type="InterPro" id="IPR032675">
    <property type="entry name" value="LRR_dom_sf"/>
</dbReference>
<evidence type="ECO:0000313" key="12">
    <source>
        <dbReference type="Proteomes" id="UP000663880"/>
    </source>
</evidence>
<keyword evidence="3" id="KW-0963">Cytoplasm</keyword>
<feature type="domain" description="Dynein axonemal assembly factor 11-like CS" evidence="10">
    <location>
        <begin position="223"/>
        <end position="341"/>
    </location>
</feature>
<evidence type="ECO:0000256" key="4">
    <source>
        <dbReference type="ARBA" id="ARBA00022614"/>
    </source>
</evidence>
<proteinExistence type="inferred from homology"/>
<keyword evidence="12" id="KW-1185">Reference proteome</keyword>
<dbReference type="PROSITE" id="PS51450">
    <property type="entry name" value="LRR"/>
    <property type="match status" value="3"/>
</dbReference>
<keyword evidence="4" id="KW-0433">Leucine-rich repeat</keyword>
<keyword evidence="6" id="KW-0969">Cilium</keyword>
<evidence type="ECO:0000256" key="3">
    <source>
        <dbReference type="ARBA" id="ARBA00022490"/>
    </source>
</evidence>